<sequence>MLRSGDWQDLTIANISETGLMGRAAEPPAQGEVLEIRHRGYAMTGDVVWAVGRRFGFRAAEPIDLTQLLSASEIAARRAEDLTPTARFWHWMKKR</sequence>
<dbReference type="AlphaFoldDB" id="A0A1C7DB05"/>
<gene>
    <name evidence="2" type="ORF">A6F65_02387</name>
</gene>
<name>A0A1C7DB05_9SPHN</name>
<feature type="domain" description="PilZ" evidence="1">
    <location>
        <begin position="5"/>
        <end position="67"/>
    </location>
</feature>
<proteinExistence type="predicted"/>
<dbReference type="InterPro" id="IPR009875">
    <property type="entry name" value="PilZ_domain"/>
</dbReference>
<organism evidence="2 3">
    <name type="scientific">Paraurantiacibacter namhicola</name>
    <dbReference type="NCBI Taxonomy" id="645517"/>
    <lineage>
        <taxon>Bacteria</taxon>
        <taxon>Pseudomonadati</taxon>
        <taxon>Pseudomonadota</taxon>
        <taxon>Alphaproteobacteria</taxon>
        <taxon>Sphingomonadales</taxon>
        <taxon>Erythrobacteraceae</taxon>
        <taxon>Paraurantiacibacter</taxon>
    </lineage>
</organism>
<evidence type="ECO:0000313" key="2">
    <source>
        <dbReference type="EMBL" id="ANU08669.1"/>
    </source>
</evidence>
<accession>A0A1C7DB05</accession>
<dbReference type="Pfam" id="PF07238">
    <property type="entry name" value="PilZ"/>
    <property type="match status" value="1"/>
</dbReference>
<evidence type="ECO:0000313" key="3">
    <source>
        <dbReference type="Proteomes" id="UP000092698"/>
    </source>
</evidence>
<dbReference type="EMBL" id="CP016545">
    <property type="protein sequence ID" value="ANU08669.1"/>
    <property type="molecule type" value="Genomic_DNA"/>
</dbReference>
<dbReference type="STRING" id="645517.A6F65_02387"/>
<protein>
    <recommendedName>
        <fullName evidence="1">PilZ domain-containing protein</fullName>
    </recommendedName>
</protein>
<evidence type="ECO:0000259" key="1">
    <source>
        <dbReference type="Pfam" id="PF07238"/>
    </source>
</evidence>
<reference evidence="2 3" key="1">
    <citation type="submission" date="2016-07" db="EMBL/GenBank/DDBJ databases">
        <title>Complete genome sequence of Altererythrobacter namhicola JCM 16345T, containing esterase-encoding genes.</title>
        <authorList>
            <person name="Cheng H."/>
            <person name="Wu Y.-H."/>
            <person name="Jian S.-L."/>
            <person name="Huo Y.-Y."/>
            <person name="Wang C.-S."/>
            <person name="Xu X.-W."/>
        </authorList>
    </citation>
    <scope>NUCLEOTIDE SEQUENCE [LARGE SCALE GENOMIC DNA]</scope>
    <source>
        <strain evidence="2 3">JCM 16345</strain>
    </source>
</reference>
<keyword evidence="3" id="KW-1185">Reference proteome</keyword>
<dbReference type="GO" id="GO:0035438">
    <property type="term" value="F:cyclic-di-GMP binding"/>
    <property type="evidence" value="ECO:0007669"/>
    <property type="project" value="InterPro"/>
</dbReference>
<dbReference type="Proteomes" id="UP000092698">
    <property type="component" value="Chromosome"/>
</dbReference>
<dbReference type="KEGG" id="anh:A6F65_02387"/>